<dbReference type="Proteomes" id="UP000011086">
    <property type="component" value="Unassembled WGS sequence"/>
</dbReference>
<evidence type="ECO:0000313" key="2">
    <source>
        <dbReference type="EMBL" id="ELQ35941.1"/>
    </source>
</evidence>
<sequence length="612" mass="67643">MDPVSLTLGLLPLIAGTVKGAKKTRTKLHALVNYADEVKRVHMRFMIQESRVRTQSALLICHARAVPLNVNIETELLEQAAADLPTTLSLGDEKIKRYLGDSYNTCVELFCDISSKQTAILKMLERFEPDTTSSQSLNRDRRDLQLSLSAEAPCKPLVLAKASNQPSLAFPPYERITRATKDLHLALSSAFMGTPSSAPITHARKDIAHQAKLFIDASKTNDESVEIWDAESGGSDQDQPQRKKTRPSVRKSVRTECPVLSAGVNATIQSQPSSTLQLQAHAFELCACLHRGCCSGGKAKHKGKGKAGAIPGSLHTLSTPAYTHSFFPTHGADYCRPSNLAKDFMSLREAFDYDPEPNFSKTDQLKLARNIATALLKFHGTPWLGDFWGVRDLSLVSVASGGIGSSLGQSMRTLHVGLDVAQGLAPRRLPPRESSAASLSRQTLLARRPKDAPAQDCPQLLDAGTIRGSMQLHRIDNLPLYYLGVVLLQIDRWEPVNEDDLSRVYQLARKKPRLGERYAYIVQKCLKCRFAQAREADYDLSNLGLQTGVYQEVTPQSMSYAFDYLFGDQHSLLSLVIRAVNPVQCLLHGRVLMQDEPRRRSKRCIRGPMSSS</sequence>
<dbReference type="PANTHER" id="PTHR35186:SF4">
    <property type="entry name" value="PRION-INHIBITION AND PROPAGATION HELO DOMAIN-CONTAINING PROTEIN"/>
    <property type="match status" value="1"/>
</dbReference>
<gene>
    <name evidence="2" type="ORF">OOU_Y34scaffold00679g24</name>
</gene>
<dbReference type="PANTHER" id="PTHR35186">
    <property type="entry name" value="ANK_REP_REGION DOMAIN-CONTAINING PROTEIN"/>
    <property type="match status" value="1"/>
</dbReference>
<organism evidence="2">
    <name type="scientific">Pyricularia oryzae (strain Y34)</name>
    <name type="common">Rice blast fungus</name>
    <name type="synonym">Magnaporthe oryzae</name>
    <dbReference type="NCBI Taxonomy" id="1143189"/>
    <lineage>
        <taxon>Eukaryota</taxon>
        <taxon>Fungi</taxon>
        <taxon>Dikarya</taxon>
        <taxon>Ascomycota</taxon>
        <taxon>Pezizomycotina</taxon>
        <taxon>Sordariomycetes</taxon>
        <taxon>Sordariomycetidae</taxon>
        <taxon>Magnaporthales</taxon>
        <taxon>Pyriculariaceae</taxon>
        <taxon>Pyricularia</taxon>
    </lineage>
</organism>
<feature type="compositionally biased region" description="Basic residues" evidence="1">
    <location>
        <begin position="242"/>
        <end position="252"/>
    </location>
</feature>
<proteinExistence type="predicted"/>
<accession>A0AA97PII9</accession>
<dbReference type="EMBL" id="JH793421">
    <property type="protein sequence ID" value="ELQ35941.1"/>
    <property type="molecule type" value="Genomic_DNA"/>
</dbReference>
<name>A0AA97PII9_PYRO3</name>
<dbReference type="AlphaFoldDB" id="A0AA97PII9"/>
<feature type="region of interest" description="Disordered" evidence="1">
    <location>
        <begin position="230"/>
        <end position="252"/>
    </location>
</feature>
<evidence type="ECO:0000256" key="1">
    <source>
        <dbReference type="SAM" id="MobiDB-lite"/>
    </source>
</evidence>
<reference evidence="2" key="1">
    <citation type="journal article" date="2012" name="PLoS Genet.">
        <title>Comparative analysis of the genomes of two field isolates of the rice blast fungus Magnaporthe oryzae.</title>
        <authorList>
            <person name="Xue M."/>
            <person name="Yang J."/>
            <person name="Li Z."/>
            <person name="Hu S."/>
            <person name="Yao N."/>
            <person name="Dean R.A."/>
            <person name="Zhao W."/>
            <person name="Shen M."/>
            <person name="Zhang H."/>
            <person name="Li C."/>
            <person name="Liu L."/>
            <person name="Cao L."/>
            <person name="Xu X."/>
            <person name="Xing Y."/>
            <person name="Hsiang T."/>
            <person name="Zhang Z."/>
            <person name="Xu J.R."/>
            <person name="Peng Y.L."/>
        </authorList>
    </citation>
    <scope>NUCLEOTIDE SEQUENCE</scope>
    <source>
        <strain evidence="2">Y34</strain>
    </source>
</reference>
<protein>
    <submittedName>
        <fullName evidence="2">Uncharacterized protein</fullName>
    </submittedName>
</protein>